<dbReference type="AlphaFoldDB" id="A0A2P4YV04"/>
<evidence type="ECO:0000313" key="3">
    <source>
        <dbReference type="Proteomes" id="UP000237271"/>
    </source>
</evidence>
<sequence>MQLYPVAFLFAGILLANVEQTSSFELTTGIYPPVIIHSLVDLQNGVAHKRLLRRYDDEERTIGVGTILEFTTKIKGSVSKVAKSFVDINKYEAQVANKLKLGELEATLTRWNLEQLTKDIQRLNSKNIIKKVSVIGTLTARYGDDALAKALVAAEEKAKSQVLARPFQALRKEQLTRWQKGGNSADDVFNLLKLRDDGYRVIVSEKFEVLDDYVKFMNTKNSDQTSLYSTLITGFGGEDKLGALLQTAMTHRSTMKKAKELENSLILKWADEGQLPTKVFHWLHLDDNVDDAFTAVNLKKVMKYVETAKLDDPIYKKSVIELYTNSFGEAVVAKKLASAWADPPTRLVATKLRAQQVEGWINSGKSVDDMFVMLKIQTDKHIAQWKLDALGRFIQRKNGEENLIKILSEKFGGTPNLATILERASKSTKATTLQKKQFATWMDDRVEPDKIMPNVLKTSVESATDEQKAIATKFREFYDFIRRERLFG</sequence>
<feature type="signal peptide" evidence="1">
    <location>
        <begin position="1"/>
        <end position="23"/>
    </location>
</feature>
<dbReference type="OrthoDB" id="126417at2759"/>
<dbReference type="Proteomes" id="UP000237271">
    <property type="component" value="Unassembled WGS sequence"/>
</dbReference>
<feature type="chain" id="PRO_5015141508" evidence="1">
    <location>
        <begin position="24"/>
        <end position="488"/>
    </location>
</feature>
<gene>
    <name evidence="2" type="ORF">PHPALM_368</name>
</gene>
<keyword evidence="3" id="KW-1185">Reference proteome</keyword>
<evidence type="ECO:0000256" key="1">
    <source>
        <dbReference type="SAM" id="SignalP"/>
    </source>
</evidence>
<organism evidence="2 3">
    <name type="scientific">Phytophthora palmivora</name>
    <dbReference type="NCBI Taxonomy" id="4796"/>
    <lineage>
        <taxon>Eukaryota</taxon>
        <taxon>Sar</taxon>
        <taxon>Stramenopiles</taxon>
        <taxon>Oomycota</taxon>
        <taxon>Peronosporomycetes</taxon>
        <taxon>Peronosporales</taxon>
        <taxon>Peronosporaceae</taxon>
        <taxon>Phytophthora</taxon>
    </lineage>
</organism>
<reference evidence="2 3" key="1">
    <citation type="journal article" date="2017" name="Genome Biol. Evol.">
        <title>Phytophthora megakarya and P. palmivora, closely related causal agents of cacao black pod rot, underwent increases in genome sizes and gene numbers by different mechanisms.</title>
        <authorList>
            <person name="Ali S.S."/>
            <person name="Shao J."/>
            <person name="Lary D.J."/>
            <person name="Kronmiller B."/>
            <person name="Shen D."/>
            <person name="Strem M.D."/>
            <person name="Amoako-Attah I."/>
            <person name="Akrofi A.Y."/>
            <person name="Begoude B.A."/>
            <person name="Ten Hoopen G.M."/>
            <person name="Coulibaly K."/>
            <person name="Kebe B.I."/>
            <person name="Melnick R.L."/>
            <person name="Guiltinan M.J."/>
            <person name="Tyler B.M."/>
            <person name="Meinhardt L.W."/>
            <person name="Bailey B.A."/>
        </authorList>
    </citation>
    <scope>NUCLEOTIDE SEQUENCE [LARGE SCALE GENOMIC DNA]</scope>
    <source>
        <strain evidence="3">sbr112.9</strain>
    </source>
</reference>
<comment type="caution">
    <text evidence="2">The sequence shown here is derived from an EMBL/GenBank/DDBJ whole genome shotgun (WGS) entry which is preliminary data.</text>
</comment>
<evidence type="ECO:0000313" key="2">
    <source>
        <dbReference type="EMBL" id="POM81628.1"/>
    </source>
</evidence>
<protein>
    <submittedName>
        <fullName evidence="2">Secreted RxLR effector peptide protein</fullName>
    </submittedName>
</protein>
<dbReference type="EMBL" id="NCKW01000040">
    <property type="protein sequence ID" value="POM81628.1"/>
    <property type="molecule type" value="Genomic_DNA"/>
</dbReference>
<proteinExistence type="predicted"/>
<name>A0A2P4YV04_9STRA</name>
<accession>A0A2P4YV04</accession>
<keyword evidence="1" id="KW-0732">Signal</keyword>